<evidence type="ECO:0000256" key="3">
    <source>
        <dbReference type="ARBA" id="ARBA00023098"/>
    </source>
</evidence>
<dbReference type="PROSITE" id="PS51635">
    <property type="entry name" value="PNPLA"/>
    <property type="match status" value="1"/>
</dbReference>
<dbReference type="EMBL" id="JADIMM010000046">
    <property type="protein sequence ID" value="MBO8457272.1"/>
    <property type="molecule type" value="Genomic_DNA"/>
</dbReference>
<dbReference type="Proteomes" id="UP000823638">
    <property type="component" value="Unassembled WGS sequence"/>
</dbReference>
<dbReference type="PANTHER" id="PTHR14226">
    <property type="entry name" value="NEUROPATHY TARGET ESTERASE/SWISS CHEESE D.MELANOGASTER"/>
    <property type="match status" value="1"/>
</dbReference>
<name>A0A9D9HNP9_9SPIR</name>
<dbReference type="Gene3D" id="3.40.1090.10">
    <property type="entry name" value="Cytosolic phospholipase A2 catalytic domain"/>
    <property type="match status" value="1"/>
</dbReference>
<evidence type="ECO:0000313" key="7">
    <source>
        <dbReference type="Proteomes" id="UP000823638"/>
    </source>
</evidence>
<accession>A0A9D9HNP9</accession>
<feature type="domain" description="PNPLA" evidence="5">
    <location>
        <begin position="49"/>
        <end position="218"/>
    </location>
</feature>
<reference evidence="6" key="2">
    <citation type="journal article" date="2021" name="PeerJ">
        <title>Extensive microbial diversity within the chicken gut microbiome revealed by metagenomics and culture.</title>
        <authorList>
            <person name="Gilroy R."/>
            <person name="Ravi A."/>
            <person name="Getino M."/>
            <person name="Pursley I."/>
            <person name="Horton D.L."/>
            <person name="Alikhan N.F."/>
            <person name="Baker D."/>
            <person name="Gharbi K."/>
            <person name="Hall N."/>
            <person name="Watson M."/>
            <person name="Adriaenssens E.M."/>
            <person name="Foster-Nyarko E."/>
            <person name="Jarju S."/>
            <person name="Secka A."/>
            <person name="Antonio M."/>
            <person name="Oren A."/>
            <person name="Chaudhuri R.R."/>
            <person name="La Ragione R."/>
            <person name="Hildebrand F."/>
            <person name="Pallen M.J."/>
        </authorList>
    </citation>
    <scope>NUCLEOTIDE SEQUENCE</scope>
    <source>
        <strain evidence="6">10532</strain>
    </source>
</reference>
<evidence type="ECO:0000256" key="4">
    <source>
        <dbReference type="PROSITE-ProRule" id="PRU01161"/>
    </source>
</evidence>
<organism evidence="6 7">
    <name type="scientific">Candidatus Gallitreponema excrementavium</name>
    <dbReference type="NCBI Taxonomy" id="2840840"/>
    <lineage>
        <taxon>Bacteria</taxon>
        <taxon>Pseudomonadati</taxon>
        <taxon>Spirochaetota</taxon>
        <taxon>Spirochaetia</taxon>
        <taxon>Spirochaetales</taxon>
        <taxon>Candidatus Gallitreponema</taxon>
    </lineage>
</organism>
<dbReference type="SUPFAM" id="SSF52151">
    <property type="entry name" value="FabD/lysophospholipase-like"/>
    <property type="match status" value="1"/>
</dbReference>
<keyword evidence="2 4" id="KW-0442">Lipid degradation</keyword>
<keyword evidence="1 4" id="KW-0378">Hydrolase</keyword>
<sequence length="669" mass="73920">MILEMPDSYGGDFSENLFYQDVPLFIGGKEFNTKLDKIRTEEKREPLGLILSGGSARAYAHIGVLKKLEEEGLVPDFIVANSMGAIVGILYSAGFSPDTMETLLSNVNLNNFFSLLGITNGGLLSNRYFISALNMLLQGGFDLENCEIPLVIVAEDLYSKRQVWFSKGDLAKVTAAACSMSFMIEPVEFSIQDDDGVIRDLRLVDAGTIDLGSVGVAGNFSSNLIMSSAFYDKDLNLKNPIVILNRSFAIGKERKTVKDLKEFEPFLIRNNVEKYSFMDFSKIEEIASQGYYSAETALNSLSISEEECLAFFDLSAKKRWKNTSLREKRDGQVENFCSLMKLGYPVRAPEPYFGTNLRLKRKMSGFPFLQLMDFGGISLSIFSDNPYFSIGGEVDAGVFTPAFAGSLGFSFFPSKVSTLAFLFRMSGVFDRADLLPDSIYSASYFSTQIPVYKTLGLNVSFLPYFSAEYISDYSFKNFETLFQTGGQFYITGEKKAFYDSIKRSGKKWQFDLRVMPGLYYGFDQNLLQEVSGGGNVYFVGKTPFFTGLIISGTGRASFTGVPLSVFPTTDFPGFIPEGKSLFAGSGYTRLFFYISDPALTFAETFKIEEFSAGGFCSGIYSGEGAVAAGVFLEIACSISGLSSMRFTTGLGQDFGTDSLCWFFSLNDGW</sequence>
<evidence type="ECO:0000256" key="1">
    <source>
        <dbReference type="ARBA" id="ARBA00022801"/>
    </source>
</evidence>
<evidence type="ECO:0000313" key="6">
    <source>
        <dbReference type="EMBL" id="MBO8457272.1"/>
    </source>
</evidence>
<feature type="active site" description="Proton acceptor" evidence="4">
    <location>
        <position position="205"/>
    </location>
</feature>
<protein>
    <submittedName>
        <fullName evidence="6">Patatin-like phospholipase family protein</fullName>
    </submittedName>
</protein>
<reference evidence="6" key="1">
    <citation type="submission" date="2020-10" db="EMBL/GenBank/DDBJ databases">
        <authorList>
            <person name="Gilroy R."/>
        </authorList>
    </citation>
    <scope>NUCLEOTIDE SEQUENCE</scope>
    <source>
        <strain evidence="6">10532</strain>
    </source>
</reference>
<proteinExistence type="predicted"/>
<comment type="caution">
    <text evidence="6">The sequence shown here is derived from an EMBL/GenBank/DDBJ whole genome shotgun (WGS) entry which is preliminary data.</text>
</comment>
<dbReference type="GO" id="GO:0016042">
    <property type="term" value="P:lipid catabolic process"/>
    <property type="evidence" value="ECO:0007669"/>
    <property type="project" value="UniProtKB-UniRule"/>
</dbReference>
<dbReference type="AlphaFoldDB" id="A0A9D9HNP9"/>
<dbReference type="InterPro" id="IPR016035">
    <property type="entry name" value="Acyl_Trfase/lysoPLipase"/>
</dbReference>
<dbReference type="InterPro" id="IPR050301">
    <property type="entry name" value="NTE"/>
</dbReference>
<evidence type="ECO:0000256" key="2">
    <source>
        <dbReference type="ARBA" id="ARBA00022963"/>
    </source>
</evidence>
<gene>
    <name evidence="6" type="ORF">IAA81_03480</name>
</gene>
<evidence type="ECO:0000259" key="5">
    <source>
        <dbReference type="PROSITE" id="PS51635"/>
    </source>
</evidence>
<dbReference type="PANTHER" id="PTHR14226:SF29">
    <property type="entry name" value="NEUROPATHY TARGET ESTERASE SWS"/>
    <property type="match status" value="1"/>
</dbReference>
<comment type="caution">
    <text evidence="4">Lacks conserved residue(s) required for the propagation of feature annotation.</text>
</comment>
<keyword evidence="3 4" id="KW-0443">Lipid metabolism</keyword>
<feature type="active site" description="Nucleophile" evidence="4">
    <location>
        <position position="82"/>
    </location>
</feature>
<dbReference type="InterPro" id="IPR002641">
    <property type="entry name" value="PNPLA_dom"/>
</dbReference>
<dbReference type="Pfam" id="PF01734">
    <property type="entry name" value="Patatin"/>
    <property type="match status" value="1"/>
</dbReference>
<dbReference type="GO" id="GO:0016787">
    <property type="term" value="F:hydrolase activity"/>
    <property type="evidence" value="ECO:0007669"/>
    <property type="project" value="UniProtKB-UniRule"/>
</dbReference>